<accession>A0A495XFY3</accession>
<keyword evidence="3" id="KW-1185">Reference proteome</keyword>
<comment type="caution">
    <text evidence="2">The sequence shown here is derived from an EMBL/GenBank/DDBJ whole genome shotgun (WGS) entry which is preliminary data.</text>
</comment>
<keyword evidence="1" id="KW-1133">Transmembrane helix</keyword>
<proteinExistence type="predicted"/>
<evidence type="ECO:0000313" key="2">
    <source>
        <dbReference type="EMBL" id="RKT73190.1"/>
    </source>
</evidence>
<evidence type="ECO:0000256" key="1">
    <source>
        <dbReference type="SAM" id="Phobius"/>
    </source>
</evidence>
<keyword evidence="1" id="KW-0472">Membrane</keyword>
<keyword evidence="1" id="KW-0812">Transmembrane</keyword>
<dbReference type="RefSeq" id="WP_121226779.1">
    <property type="nucleotide sequence ID" value="NZ_JBIUBA010000039.1"/>
</dbReference>
<name>A0A495XFY3_9PSEU</name>
<feature type="transmembrane region" description="Helical" evidence="1">
    <location>
        <begin position="43"/>
        <end position="64"/>
    </location>
</feature>
<evidence type="ECO:0000313" key="3">
    <source>
        <dbReference type="Proteomes" id="UP000272729"/>
    </source>
</evidence>
<dbReference type="AlphaFoldDB" id="A0A495XFY3"/>
<reference evidence="2 3" key="1">
    <citation type="submission" date="2018-10" db="EMBL/GenBank/DDBJ databases">
        <title>Sequencing the genomes of 1000 actinobacteria strains.</title>
        <authorList>
            <person name="Klenk H.-P."/>
        </authorList>
    </citation>
    <scope>NUCLEOTIDE SEQUENCE [LARGE SCALE GENOMIC DNA]</scope>
    <source>
        <strain evidence="2 3">DSM 43911</strain>
    </source>
</reference>
<gene>
    <name evidence="2" type="ORF">DFJ66_6519</name>
</gene>
<dbReference type="OrthoDB" id="3696346at2"/>
<organism evidence="2 3">
    <name type="scientific">Saccharothrix variisporea</name>
    <dbReference type="NCBI Taxonomy" id="543527"/>
    <lineage>
        <taxon>Bacteria</taxon>
        <taxon>Bacillati</taxon>
        <taxon>Actinomycetota</taxon>
        <taxon>Actinomycetes</taxon>
        <taxon>Pseudonocardiales</taxon>
        <taxon>Pseudonocardiaceae</taxon>
        <taxon>Saccharothrix</taxon>
    </lineage>
</organism>
<sequence>MNRNEEPARSRRRFTERLACTLVFTAVQLWAAAVIVTQLDANGLVAPAVALVLSGALVAVYDAWQSVRTGRKTLDEGIREDLVRL</sequence>
<protein>
    <submittedName>
        <fullName evidence="2">Uncharacterized protein</fullName>
    </submittedName>
</protein>
<dbReference type="Proteomes" id="UP000272729">
    <property type="component" value="Unassembled WGS sequence"/>
</dbReference>
<dbReference type="EMBL" id="RBXR01000001">
    <property type="protein sequence ID" value="RKT73190.1"/>
    <property type="molecule type" value="Genomic_DNA"/>
</dbReference>